<keyword evidence="1" id="KW-1133">Transmembrane helix</keyword>
<dbReference type="InterPro" id="IPR054331">
    <property type="entry name" value="LiaF_TM"/>
</dbReference>
<accession>A0A1M4WWX3</accession>
<dbReference type="Pfam" id="PF22570">
    <property type="entry name" value="LiaF-TM"/>
    <property type="match status" value="1"/>
</dbReference>
<reference evidence="4 5" key="1">
    <citation type="submission" date="2016-11" db="EMBL/GenBank/DDBJ databases">
        <authorList>
            <person name="Jaros S."/>
            <person name="Januszkiewicz K."/>
            <person name="Wedrychowicz H."/>
        </authorList>
    </citation>
    <scope>NUCLEOTIDE SEQUENCE [LARGE SCALE GENOMIC DNA]</scope>
    <source>
        <strain evidence="4 5">DSM 14828</strain>
    </source>
</reference>
<evidence type="ECO:0000313" key="5">
    <source>
        <dbReference type="Proteomes" id="UP000184251"/>
    </source>
</evidence>
<protein>
    <submittedName>
        <fullName evidence="4">Predicted membrane protein</fullName>
    </submittedName>
</protein>
<name>A0A1M4WWX3_9FIRM</name>
<dbReference type="AlphaFoldDB" id="A0A1M4WWX3"/>
<evidence type="ECO:0000313" key="4">
    <source>
        <dbReference type="EMBL" id="SHE85744.1"/>
    </source>
</evidence>
<dbReference type="EMBL" id="FQTU01000008">
    <property type="protein sequence ID" value="SHE85744.1"/>
    <property type="molecule type" value="Genomic_DNA"/>
</dbReference>
<keyword evidence="5" id="KW-1185">Reference proteome</keyword>
<evidence type="ECO:0000259" key="3">
    <source>
        <dbReference type="Pfam" id="PF22570"/>
    </source>
</evidence>
<feature type="transmembrane region" description="Helical" evidence="1">
    <location>
        <begin position="89"/>
        <end position="108"/>
    </location>
</feature>
<sequence>MKRIGGNFLFGILILLFGLALLINNLGIMDISIGSIISTWWPLFVIAGGLSLLLNHGSKGEVLSGIFILFLGVAFLLGNLEIWNINLSFVFKLFWPTMLILIGVSFLTGKRGSGKSNYAIMGGVERNKEAWTLDETGFVAFMGGIELNFKYAEIPEGETAIDLTAIMGGIEIRVPKDIDVECKGSVILGGLELLSRSTGGLIASTSSSQKGTGDSKKKLTFYCRAIMGGIEIKSID</sequence>
<feature type="transmembrane region" description="Helical" evidence="1">
    <location>
        <begin position="7"/>
        <end position="27"/>
    </location>
</feature>
<dbReference type="Proteomes" id="UP000184251">
    <property type="component" value="Unassembled WGS sequence"/>
</dbReference>
<feature type="domain" description="Cell wall-active antibiotics response LiaF-like C-terminal" evidence="2">
    <location>
        <begin position="121"/>
        <end position="232"/>
    </location>
</feature>
<keyword evidence="1" id="KW-0812">Transmembrane</keyword>
<dbReference type="STRING" id="1120975.SAMN02746064_01341"/>
<feature type="transmembrane region" description="Helical" evidence="1">
    <location>
        <begin position="62"/>
        <end position="83"/>
    </location>
</feature>
<feature type="transmembrane region" description="Helical" evidence="1">
    <location>
        <begin position="33"/>
        <end position="55"/>
    </location>
</feature>
<dbReference type="RefSeq" id="WP_073270406.1">
    <property type="nucleotide sequence ID" value="NZ_FQTU01000008.1"/>
</dbReference>
<feature type="domain" description="LiaF transmembrane" evidence="3">
    <location>
        <begin position="9"/>
        <end position="111"/>
    </location>
</feature>
<dbReference type="InterPro" id="IPR024425">
    <property type="entry name" value="LiaF-like_C"/>
</dbReference>
<organism evidence="4 5">
    <name type="scientific">Alkalibacter saccharofermentans DSM 14828</name>
    <dbReference type="NCBI Taxonomy" id="1120975"/>
    <lineage>
        <taxon>Bacteria</taxon>
        <taxon>Bacillati</taxon>
        <taxon>Bacillota</taxon>
        <taxon>Clostridia</taxon>
        <taxon>Eubacteriales</taxon>
        <taxon>Eubacteriaceae</taxon>
        <taxon>Alkalibacter</taxon>
    </lineage>
</organism>
<gene>
    <name evidence="4" type="ORF">SAMN02746064_01341</name>
</gene>
<dbReference type="OrthoDB" id="3636235at2"/>
<dbReference type="Pfam" id="PF09922">
    <property type="entry name" value="LiaF-like_C"/>
    <property type="match status" value="1"/>
</dbReference>
<evidence type="ECO:0000259" key="2">
    <source>
        <dbReference type="Pfam" id="PF09922"/>
    </source>
</evidence>
<keyword evidence="1" id="KW-0472">Membrane</keyword>
<proteinExistence type="predicted"/>
<evidence type="ECO:0000256" key="1">
    <source>
        <dbReference type="SAM" id="Phobius"/>
    </source>
</evidence>